<dbReference type="AlphaFoldDB" id="A3ZV93"/>
<name>A3ZV93_9BACT</name>
<sequence length="83" mass="9224">MVAGRCDAGNQRGKQRQPENIGLFGRSSELYETHKDDWHDTCVKSRPVDCWKMQTFGFAFQGSSDMAGNGTPIQSRAETALVD</sequence>
<dbReference type="Proteomes" id="UP000004358">
    <property type="component" value="Unassembled WGS sequence"/>
</dbReference>
<dbReference type="HOGENOM" id="CLU_2535877_0_0_0"/>
<dbReference type="EMBL" id="AANZ01000014">
    <property type="protein sequence ID" value="EAQ79239.1"/>
    <property type="molecule type" value="Genomic_DNA"/>
</dbReference>
<feature type="region of interest" description="Disordered" evidence="1">
    <location>
        <begin position="1"/>
        <end position="20"/>
    </location>
</feature>
<protein>
    <submittedName>
        <fullName evidence="2">Uncharacterized protein</fullName>
    </submittedName>
</protein>
<accession>A3ZV93</accession>
<organism evidence="2 3">
    <name type="scientific">Blastopirellula marina DSM 3645</name>
    <dbReference type="NCBI Taxonomy" id="314230"/>
    <lineage>
        <taxon>Bacteria</taxon>
        <taxon>Pseudomonadati</taxon>
        <taxon>Planctomycetota</taxon>
        <taxon>Planctomycetia</taxon>
        <taxon>Pirellulales</taxon>
        <taxon>Pirellulaceae</taxon>
        <taxon>Blastopirellula</taxon>
    </lineage>
</organism>
<evidence type="ECO:0000313" key="3">
    <source>
        <dbReference type="Proteomes" id="UP000004358"/>
    </source>
</evidence>
<evidence type="ECO:0000256" key="1">
    <source>
        <dbReference type="SAM" id="MobiDB-lite"/>
    </source>
</evidence>
<gene>
    <name evidence="2" type="ORF">DSM3645_02148</name>
</gene>
<comment type="caution">
    <text evidence="2">The sequence shown here is derived from an EMBL/GenBank/DDBJ whole genome shotgun (WGS) entry which is preliminary data.</text>
</comment>
<reference evidence="2 3" key="1">
    <citation type="submission" date="2006-02" db="EMBL/GenBank/DDBJ databases">
        <authorList>
            <person name="Amann R."/>
            <person name="Ferriera S."/>
            <person name="Johnson J."/>
            <person name="Kravitz S."/>
            <person name="Halpern A."/>
            <person name="Remington K."/>
            <person name="Beeson K."/>
            <person name="Tran B."/>
            <person name="Rogers Y.-H."/>
            <person name="Friedman R."/>
            <person name="Venter J.C."/>
        </authorList>
    </citation>
    <scope>NUCLEOTIDE SEQUENCE [LARGE SCALE GENOMIC DNA]</scope>
    <source>
        <strain evidence="2 3">DSM 3645</strain>
    </source>
</reference>
<evidence type="ECO:0000313" key="2">
    <source>
        <dbReference type="EMBL" id="EAQ79239.1"/>
    </source>
</evidence>
<proteinExistence type="predicted"/>
<dbReference type="STRING" id="314230.DSM3645_02148"/>